<dbReference type="Proteomes" id="UP000289193">
    <property type="component" value="Unassembled WGS sequence"/>
</dbReference>
<accession>A0AAX2ABG3</accession>
<dbReference type="RefSeq" id="WP_114838984.1">
    <property type="nucleotide sequence ID" value="NZ_CP031217.1"/>
</dbReference>
<organism evidence="2 4">
    <name type="scientific">Halarcobacter bivalviorum</name>
    <dbReference type="NCBI Taxonomy" id="663364"/>
    <lineage>
        <taxon>Bacteria</taxon>
        <taxon>Pseudomonadati</taxon>
        <taxon>Campylobacterota</taxon>
        <taxon>Epsilonproteobacteria</taxon>
        <taxon>Campylobacterales</taxon>
        <taxon>Arcobacteraceae</taxon>
        <taxon>Halarcobacter</taxon>
    </lineage>
</organism>
<evidence type="ECO:0000313" key="1">
    <source>
        <dbReference type="EMBL" id="AXH12142.1"/>
    </source>
</evidence>
<dbReference type="EMBL" id="PDKM01000001">
    <property type="protein sequence ID" value="RXK11250.1"/>
    <property type="molecule type" value="Genomic_DNA"/>
</dbReference>
<evidence type="ECO:0000313" key="4">
    <source>
        <dbReference type="Proteomes" id="UP000289193"/>
    </source>
</evidence>
<reference evidence="1 3" key="2">
    <citation type="submission" date="2018-07" db="EMBL/GenBank/DDBJ databases">
        <title>Complete genome of the Arcobacter bivalviorum type strain LMG 26154.</title>
        <authorList>
            <person name="Miller W.G."/>
            <person name="Yee E."/>
            <person name="Bono J.L."/>
        </authorList>
    </citation>
    <scope>NUCLEOTIDE SEQUENCE [LARGE SCALE GENOMIC DNA]</scope>
    <source>
        <strain evidence="1 3">LMG 26154</strain>
    </source>
</reference>
<name>A0AAX2ABG3_9BACT</name>
<dbReference type="EMBL" id="CP031217">
    <property type="protein sequence ID" value="AXH12142.1"/>
    <property type="molecule type" value="Genomic_DNA"/>
</dbReference>
<dbReference type="Proteomes" id="UP000253850">
    <property type="component" value="Chromosome"/>
</dbReference>
<keyword evidence="4" id="KW-1185">Reference proteome</keyword>
<reference evidence="2 4" key="1">
    <citation type="submission" date="2017-10" db="EMBL/GenBank/DDBJ databases">
        <title>Genomics of the genus Arcobacter.</title>
        <authorList>
            <person name="Perez-Cataluna A."/>
            <person name="Figueras M.J."/>
        </authorList>
    </citation>
    <scope>NUCLEOTIDE SEQUENCE [LARGE SCALE GENOMIC DNA]</scope>
    <source>
        <strain evidence="2 4">CECT 7835</strain>
    </source>
</reference>
<gene>
    <name evidence="1" type="ORF">ABIV_1139</name>
    <name evidence="2" type="ORF">CRV05_02460</name>
</gene>
<dbReference type="AlphaFoldDB" id="A0AAX2ABG3"/>
<proteinExistence type="predicted"/>
<sequence length="58" mass="7134">MNNKYTYKGNNYYVLEDKVKIQIDDVWVEGVLYTTDDCEYKFVRSKEEFYSKFKKVEE</sequence>
<evidence type="ECO:0000313" key="2">
    <source>
        <dbReference type="EMBL" id="RXK11250.1"/>
    </source>
</evidence>
<dbReference type="KEGG" id="hbv:ABIV_1139"/>
<evidence type="ECO:0000313" key="3">
    <source>
        <dbReference type="Proteomes" id="UP000253850"/>
    </source>
</evidence>
<protein>
    <submittedName>
        <fullName evidence="2">DUF1653 domain-containing protein</fullName>
    </submittedName>
</protein>